<proteinExistence type="predicted"/>
<dbReference type="AlphaFoldDB" id="A0AAD8R4A8"/>
<organism evidence="5 6">
    <name type="scientific">Lolium multiflorum</name>
    <name type="common">Italian ryegrass</name>
    <name type="synonym">Lolium perenne subsp. multiflorum</name>
    <dbReference type="NCBI Taxonomy" id="4521"/>
    <lineage>
        <taxon>Eukaryota</taxon>
        <taxon>Viridiplantae</taxon>
        <taxon>Streptophyta</taxon>
        <taxon>Embryophyta</taxon>
        <taxon>Tracheophyta</taxon>
        <taxon>Spermatophyta</taxon>
        <taxon>Magnoliopsida</taxon>
        <taxon>Liliopsida</taxon>
        <taxon>Poales</taxon>
        <taxon>Poaceae</taxon>
        <taxon>BOP clade</taxon>
        <taxon>Pooideae</taxon>
        <taxon>Poodae</taxon>
        <taxon>Poeae</taxon>
        <taxon>Poeae Chloroplast Group 2 (Poeae type)</taxon>
        <taxon>Loliodinae</taxon>
        <taxon>Loliinae</taxon>
        <taxon>Lolium</taxon>
    </lineage>
</organism>
<dbReference type="Pfam" id="PF13947">
    <property type="entry name" value="GUB_WAK_bind"/>
    <property type="match status" value="1"/>
</dbReference>
<comment type="subcellular location">
    <subcellularLocation>
        <location evidence="1">Membrane</location>
        <topology evidence="1">Single-pass membrane protein</topology>
    </subcellularLocation>
</comment>
<keyword evidence="6" id="KW-1185">Reference proteome</keyword>
<gene>
    <name evidence="5" type="ORF">QYE76_019328</name>
</gene>
<evidence type="ECO:0000259" key="4">
    <source>
        <dbReference type="Pfam" id="PF13947"/>
    </source>
</evidence>
<dbReference type="EMBL" id="JAUUTY010000006">
    <property type="protein sequence ID" value="KAK1613811.1"/>
    <property type="molecule type" value="Genomic_DNA"/>
</dbReference>
<dbReference type="Proteomes" id="UP001231189">
    <property type="component" value="Unassembled WGS sequence"/>
</dbReference>
<evidence type="ECO:0000256" key="3">
    <source>
        <dbReference type="SAM" id="SignalP"/>
    </source>
</evidence>
<sequence>MLFILLLAAAAGSDFILSQAAAAEIALPGCPDKCGDVSIPYPFGMGKAGCFLPGFEVTCNTTVQPARAFLANTPGDENATHQEKKIMGMAGATPVASDNITVELLPVELMDYATNGPCGGRGCCEAVMPPDTVPQTRFGPLVNPQVDPDYRKEINPCSYGMLVEKSWYNFSTTDMSSYEVMSNKYSRGVPLVIEFAIRNGTCPAAGQQPPKDYACLSSSSYCANATSGEGYICKCAEHYDGNPYVPNGCQGKGHICCSIGS</sequence>
<feature type="signal peptide" evidence="3">
    <location>
        <begin position="1"/>
        <end position="22"/>
    </location>
</feature>
<name>A0AAD8R4A8_LOLMU</name>
<comment type="caution">
    <text evidence="5">The sequence shown here is derived from an EMBL/GenBank/DDBJ whole genome shotgun (WGS) entry which is preliminary data.</text>
</comment>
<dbReference type="InterPro" id="IPR025287">
    <property type="entry name" value="WAK_GUB"/>
</dbReference>
<evidence type="ECO:0000313" key="5">
    <source>
        <dbReference type="EMBL" id="KAK1613811.1"/>
    </source>
</evidence>
<accession>A0AAD8R4A8</accession>
<keyword evidence="2 3" id="KW-0732">Signal</keyword>
<evidence type="ECO:0000256" key="2">
    <source>
        <dbReference type="ARBA" id="ARBA00022729"/>
    </source>
</evidence>
<dbReference type="GO" id="GO:0016020">
    <property type="term" value="C:membrane"/>
    <property type="evidence" value="ECO:0007669"/>
    <property type="project" value="UniProtKB-SubCell"/>
</dbReference>
<feature type="chain" id="PRO_5041911006" description="Wall-associated receptor kinase galacturonan-binding domain-containing protein" evidence="3">
    <location>
        <begin position="23"/>
        <end position="261"/>
    </location>
</feature>
<dbReference type="PANTHER" id="PTHR33491">
    <property type="entry name" value="OSJNBA0016N04.9 PROTEIN"/>
    <property type="match status" value="1"/>
</dbReference>
<evidence type="ECO:0000256" key="1">
    <source>
        <dbReference type="ARBA" id="ARBA00004167"/>
    </source>
</evidence>
<protein>
    <recommendedName>
        <fullName evidence="4">Wall-associated receptor kinase galacturonan-binding domain-containing protein</fullName>
    </recommendedName>
</protein>
<dbReference type="GO" id="GO:0030247">
    <property type="term" value="F:polysaccharide binding"/>
    <property type="evidence" value="ECO:0007669"/>
    <property type="project" value="InterPro"/>
</dbReference>
<reference evidence="5" key="1">
    <citation type="submission" date="2023-07" db="EMBL/GenBank/DDBJ databases">
        <title>A chromosome-level genome assembly of Lolium multiflorum.</title>
        <authorList>
            <person name="Chen Y."/>
            <person name="Copetti D."/>
            <person name="Kolliker R."/>
            <person name="Studer B."/>
        </authorList>
    </citation>
    <scope>NUCLEOTIDE SEQUENCE</scope>
    <source>
        <strain evidence="5">02402/16</strain>
        <tissue evidence="5">Leaf</tissue>
    </source>
</reference>
<feature type="domain" description="Wall-associated receptor kinase galacturonan-binding" evidence="4">
    <location>
        <begin position="30"/>
        <end position="64"/>
    </location>
</feature>
<evidence type="ECO:0000313" key="6">
    <source>
        <dbReference type="Proteomes" id="UP001231189"/>
    </source>
</evidence>